<dbReference type="AlphaFoldDB" id="A0AAD4F0N3"/>
<dbReference type="EMBL" id="JAHCVI010000001">
    <property type="protein sequence ID" value="KAG7291148.1"/>
    <property type="molecule type" value="Genomic_DNA"/>
</dbReference>
<feature type="compositionally biased region" description="Low complexity" evidence="1">
    <location>
        <begin position="35"/>
        <end position="46"/>
    </location>
</feature>
<dbReference type="CDD" id="cd18186">
    <property type="entry name" value="BTB_POZ_ZBTB_KLHL-like"/>
    <property type="match status" value="1"/>
</dbReference>
<evidence type="ECO:0000256" key="1">
    <source>
        <dbReference type="SAM" id="MobiDB-lite"/>
    </source>
</evidence>
<dbReference type="PANTHER" id="PTHR47843:SF3">
    <property type="entry name" value="BTB DOMAIN-CONTAINING PROTEIN"/>
    <property type="match status" value="1"/>
</dbReference>
<proteinExistence type="predicted"/>
<reference evidence="2" key="1">
    <citation type="submission" date="2023-02" db="EMBL/GenBank/DDBJ databases">
        <authorList>
            <person name="Palmer J.M."/>
        </authorList>
    </citation>
    <scope>NUCLEOTIDE SEQUENCE</scope>
    <source>
        <strain evidence="2">FW57</strain>
    </source>
</reference>
<feature type="region of interest" description="Disordered" evidence="1">
    <location>
        <begin position="1"/>
        <end position="68"/>
    </location>
</feature>
<evidence type="ECO:0000313" key="2">
    <source>
        <dbReference type="EMBL" id="KAG7291148.1"/>
    </source>
</evidence>
<name>A0AAD4F0N3_9PEZI</name>
<dbReference type="PANTHER" id="PTHR47843">
    <property type="entry name" value="BTB DOMAIN-CONTAINING PROTEIN-RELATED"/>
    <property type="match status" value="1"/>
</dbReference>
<dbReference type="InterPro" id="IPR011333">
    <property type="entry name" value="SKP1/BTB/POZ_sf"/>
</dbReference>
<gene>
    <name evidence="2" type="ORF">NEMBOFW57_001159</name>
</gene>
<feature type="compositionally biased region" description="Acidic residues" evidence="1">
    <location>
        <begin position="1"/>
        <end position="11"/>
    </location>
</feature>
<accession>A0AAD4F0N3</accession>
<dbReference type="SUPFAM" id="SSF54695">
    <property type="entry name" value="POZ domain"/>
    <property type="match status" value="1"/>
</dbReference>
<keyword evidence="3" id="KW-1185">Reference proteome</keyword>
<evidence type="ECO:0000313" key="3">
    <source>
        <dbReference type="Proteomes" id="UP001197093"/>
    </source>
</evidence>
<comment type="caution">
    <text evidence="2">The sequence shown here is derived from an EMBL/GenBank/DDBJ whole genome shotgun (WGS) entry which is preliminary data.</text>
</comment>
<feature type="region of interest" description="Disordered" evidence="1">
    <location>
        <begin position="270"/>
        <end position="296"/>
    </location>
</feature>
<evidence type="ECO:0008006" key="4">
    <source>
        <dbReference type="Google" id="ProtNLM"/>
    </source>
</evidence>
<dbReference type="Proteomes" id="UP001197093">
    <property type="component" value="Unassembled WGS sequence"/>
</dbReference>
<dbReference type="Gene3D" id="3.30.710.10">
    <property type="entry name" value="Potassium Channel Kv1.1, Chain A"/>
    <property type="match status" value="1"/>
</dbReference>
<sequence>MADSFNDEVIEDAPPATATTTTADDVEMGEGAGAGASAAGAAAAEGDNTNGEDLPFAEGGPDDPPAPRVTFAQYLSTPIVTLLIGSGEAETLLTAHQGLLVQSPYFAEACAEFADDGSIELPGEDLDAMGCFLEFLYTGDYFPKKVPGQRTLEKDPSIPDVDMTGDQLLKHAKVYTLAEKFGLVLLKNLASSKIHCVNSTAKGEIAYARYVYAFTSKDDSSIRVPVANFWATRSHTLRSEAEDEFRALCLEYPQFGYDVLTRVLDEKLKRERNERMHPGAPGSARKRPRHSSAAAA</sequence>
<organism evidence="2 3">
    <name type="scientific">Staphylotrichum longicolle</name>
    <dbReference type="NCBI Taxonomy" id="669026"/>
    <lineage>
        <taxon>Eukaryota</taxon>
        <taxon>Fungi</taxon>
        <taxon>Dikarya</taxon>
        <taxon>Ascomycota</taxon>
        <taxon>Pezizomycotina</taxon>
        <taxon>Sordariomycetes</taxon>
        <taxon>Sordariomycetidae</taxon>
        <taxon>Sordariales</taxon>
        <taxon>Chaetomiaceae</taxon>
        <taxon>Staphylotrichum</taxon>
    </lineage>
</organism>
<protein>
    <recommendedName>
        <fullName evidence="4">BTB domain-containing protein</fullName>
    </recommendedName>
</protein>
<feature type="compositionally biased region" description="Low complexity" evidence="1">
    <location>
        <begin position="12"/>
        <end position="23"/>
    </location>
</feature>